<accession>A0A255YZF8</accession>
<gene>
    <name evidence="1" type="ORF">CHU93_02540</name>
</gene>
<evidence type="ECO:0000313" key="1">
    <source>
        <dbReference type="EMBL" id="OYQ34045.1"/>
    </source>
</evidence>
<protein>
    <submittedName>
        <fullName evidence="1">Uncharacterized protein</fullName>
    </submittedName>
</protein>
<proteinExistence type="predicted"/>
<dbReference type="AlphaFoldDB" id="A0A255YZF8"/>
<keyword evidence="2" id="KW-1185">Reference proteome</keyword>
<dbReference type="EMBL" id="NOXT01000071">
    <property type="protein sequence ID" value="OYQ34045.1"/>
    <property type="molecule type" value="Genomic_DNA"/>
</dbReference>
<name>A0A255YZF8_9SPHN</name>
<sequence>MLLISQLNTAPLAAQPATGPGRLAGFADVADLTLAAPMIVRATITRASAAPARTAGVAPAGRVRLTVTAAVSNPLLAPGPIAATLSFLWDAPIDARARVPNVKAMEILAFLGPPDASGATRLISSRAVQPWDPALADQVRAILAENRTGTVPVINGVTSGFRADGTIPGESESQFFLTSRDGRPVMLVVQNRPGEVRRVLVARGDIIDESAERVRPNTLLWYRLACFLPATLPAAAGGTDPALARDWRDALASLGPCGRTG</sequence>
<organism evidence="1 2">
    <name type="scientific">Sandarakinorhabdus cyanobacteriorum</name>
    <dbReference type="NCBI Taxonomy" id="1981098"/>
    <lineage>
        <taxon>Bacteria</taxon>
        <taxon>Pseudomonadati</taxon>
        <taxon>Pseudomonadota</taxon>
        <taxon>Alphaproteobacteria</taxon>
        <taxon>Sphingomonadales</taxon>
        <taxon>Sphingosinicellaceae</taxon>
        <taxon>Sandarakinorhabdus</taxon>
    </lineage>
</organism>
<comment type="caution">
    <text evidence="1">The sequence shown here is derived from an EMBL/GenBank/DDBJ whole genome shotgun (WGS) entry which is preliminary data.</text>
</comment>
<reference evidence="1 2" key="1">
    <citation type="submission" date="2017-07" db="EMBL/GenBank/DDBJ databases">
        <title>Sandarakinorhabdus cyanobacteriorum sp. nov., a novel bacterium isolated from cyanobacterial aggregates in a eutrophic lake.</title>
        <authorList>
            <person name="Cai H."/>
        </authorList>
    </citation>
    <scope>NUCLEOTIDE SEQUENCE [LARGE SCALE GENOMIC DNA]</scope>
    <source>
        <strain evidence="1 2">TH057</strain>
    </source>
</reference>
<evidence type="ECO:0000313" key="2">
    <source>
        <dbReference type="Proteomes" id="UP000216991"/>
    </source>
</evidence>
<dbReference type="Proteomes" id="UP000216991">
    <property type="component" value="Unassembled WGS sequence"/>
</dbReference>